<dbReference type="SUPFAM" id="SSF48452">
    <property type="entry name" value="TPR-like"/>
    <property type="match status" value="1"/>
</dbReference>
<keyword evidence="5" id="KW-1185">Reference proteome</keyword>
<dbReference type="SMART" id="SM00862">
    <property type="entry name" value="Trans_reg_C"/>
    <property type="match status" value="1"/>
</dbReference>
<evidence type="ECO:0000256" key="1">
    <source>
        <dbReference type="ARBA" id="ARBA00023125"/>
    </source>
</evidence>
<dbReference type="PROSITE" id="PS51755">
    <property type="entry name" value="OMPR_PHOB"/>
    <property type="match status" value="1"/>
</dbReference>
<dbReference type="InterPro" id="IPR001867">
    <property type="entry name" value="OmpR/PhoB-type_DNA-bd"/>
</dbReference>
<evidence type="ECO:0000256" key="2">
    <source>
        <dbReference type="PROSITE-ProRule" id="PRU01091"/>
    </source>
</evidence>
<keyword evidence="1 2" id="KW-0238">DNA-binding</keyword>
<dbReference type="Gene3D" id="1.25.40.10">
    <property type="entry name" value="Tetratricopeptide repeat domain"/>
    <property type="match status" value="1"/>
</dbReference>
<dbReference type="SUPFAM" id="SSF46894">
    <property type="entry name" value="C-terminal effector domain of the bipartite response regulators"/>
    <property type="match status" value="1"/>
</dbReference>
<dbReference type="EMBL" id="JAHXZN010000001">
    <property type="protein sequence ID" value="MBW6530050.1"/>
    <property type="molecule type" value="Genomic_DNA"/>
</dbReference>
<evidence type="ECO:0000313" key="4">
    <source>
        <dbReference type="EMBL" id="MBW6530050.1"/>
    </source>
</evidence>
<feature type="domain" description="OmpR/PhoB-type" evidence="3">
    <location>
        <begin position="7"/>
        <end position="105"/>
    </location>
</feature>
<dbReference type="InterPro" id="IPR016032">
    <property type="entry name" value="Sig_transdc_resp-reg_C-effctor"/>
</dbReference>
<evidence type="ECO:0000313" key="5">
    <source>
        <dbReference type="Proteomes" id="UP000759103"/>
    </source>
</evidence>
<evidence type="ECO:0000259" key="3">
    <source>
        <dbReference type="PROSITE" id="PS51755"/>
    </source>
</evidence>
<dbReference type="InterPro" id="IPR011990">
    <property type="entry name" value="TPR-like_helical_dom_sf"/>
</dbReference>
<dbReference type="Pfam" id="PF00486">
    <property type="entry name" value="Trans_reg_C"/>
    <property type="match status" value="1"/>
</dbReference>
<name>A0ABS7BKE8_9SPHN</name>
<dbReference type="Proteomes" id="UP000759103">
    <property type="component" value="Unassembled WGS sequence"/>
</dbReference>
<dbReference type="RefSeq" id="WP_219747487.1">
    <property type="nucleotide sequence ID" value="NZ_JAHXZN010000001.1"/>
</dbReference>
<accession>A0ABS7BKE8</accession>
<feature type="DNA-binding region" description="OmpR/PhoB-type" evidence="2">
    <location>
        <begin position="7"/>
        <end position="105"/>
    </location>
</feature>
<reference evidence="4 5" key="1">
    <citation type="submission" date="2021-07" db="EMBL/GenBank/DDBJ databases">
        <title>Sphingomonas sp.</title>
        <authorList>
            <person name="Feng G."/>
            <person name="Li J."/>
            <person name="Pan M."/>
        </authorList>
    </citation>
    <scope>NUCLEOTIDE SEQUENCE [LARGE SCALE GENOMIC DNA]</scope>
    <source>
        <strain evidence="4 5">RRHST34</strain>
    </source>
</reference>
<sequence>MIELARTADIDLAGLTIRPSLRLVALGEQEELVEPRVMQVLVALARADGAVVSRDELVAQCWDGRIVGDDAINRVVGRLRRLSEGIGTGRFRVETIARVGYRLIVAETSAPPAPPSVAADEAVALAEGAGRAAVPNVPRRVLIAGLGVAGATVIGGAWWRHRDRVAPRTPEVVALVAQARDSQRQADRQGLWQAIGLFRRAVLLAPDDADAWGQLALCCAVAARIATAADRAAFAERALAAERRAETIDPGNAYAALARMRRAPLLGNWRAQEQVTARAAREHPDDDVIADALGRMLQMVGRMRESTNHFTRALTVGGPSPIAMYQRVVSLWSIDRLEEADRAMEEAFALYPLHYAVWFTRAFLLAYTGRGAEALRMIEDSDHRPSNVDDASFTLTAGMARALATRDPRHVEATAGAYVEAAHRGSGHAENAIQFLSAAGRLDQAFAIAEGYFLRRGFAVDTLRFSRRQGTYTAPDQRVSWFLFAPPCAALRRDSRFETLARAMGLTRYWRETGTRPDDRAISLG</sequence>
<proteinExistence type="predicted"/>
<gene>
    <name evidence="4" type="ORF">KZ820_04825</name>
</gene>
<comment type="caution">
    <text evidence="4">The sequence shown here is derived from an EMBL/GenBank/DDBJ whole genome shotgun (WGS) entry which is preliminary data.</text>
</comment>
<dbReference type="Gene3D" id="1.10.10.10">
    <property type="entry name" value="Winged helix-like DNA-binding domain superfamily/Winged helix DNA-binding domain"/>
    <property type="match status" value="1"/>
</dbReference>
<dbReference type="CDD" id="cd00383">
    <property type="entry name" value="trans_reg_C"/>
    <property type="match status" value="1"/>
</dbReference>
<organism evidence="4 5">
    <name type="scientific">Sphingomonas citri</name>
    <dbReference type="NCBI Taxonomy" id="2862499"/>
    <lineage>
        <taxon>Bacteria</taxon>
        <taxon>Pseudomonadati</taxon>
        <taxon>Pseudomonadota</taxon>
        <taxon>Alphaproteobacteria</taxon>
        <taxon>Sphingomonadales</taxon>
        <taxon>Sphingomonadaceae</taxon>
        <taxon>Sphingomonas</taxon>
    </lineage>
</organism>
<protein>
    <submittedName>
        <fullName evidence="4">Winged helix-turn-helix domain-containing protein</fullName>
    </submittedName>
</protein>
<dbReference type="InterPro" id="IPR036388">
    <property type="entry name" value="WH-like_DNA-bd_sf"/>
</dbReference>